<keyword evidence="6" id="KW-1185">Reference proteome</keyword>
<evidence type="ECO:0000313" key="5">
    <source>
        <dbReference type="EMBL" id="KFA60223.1"/>
    </source>
</evidence>
<name>A0A084Q8D8_STAC4</name>
<dbReference type="InterPro" id="IPR056884">
    <property type="entry name" value="NPHP3-like_N"/>
</dbReference>
<dbReference type="EMBL" id="KL660943">
    <property type="protein sequence ID" value="KFA60223.1"/>
    <property type="molecule type" value="Genomic_DNA"/>
</dbReference>
<dbReference type="PANTHER" id="PTHR10039:SF14">
    <property type="entry name" value="NACHT DOMAIN-CONTAINING PROTEIN"/>
    <property type="match status" value="1"/>
</dbReference>
<proteinExistence type="predicted"/>
<evidence type="ECO:0000256" key="1">
    <source>
        <dbReference type="ARBA" id="ARBA00022737"/>
    </source>
</evidence>
<gene>
    <name evidence="5" type="ORF">S40285_07319</name>
</gene>
<feature type="region of interest" description="Disordered" evidence="3">
    <location>
        <begin position="1403"/>
        <end position="1438"/>
    </location>
</feature>
<feature type="domain" description="Nephrocystin 3-like N-terminal" evidence="4">
    <location>
        <begin position="223"/>
        <end position="402"/>
    </location>
</feature>
<keyword evidence="1" id="KW-0677">Repeat</keyword>
<dbReference type="OrthoDB" id="4772757at2759"/>
<sequence>MAIAGNYTSFFDKLMRLFESVTDTLPQYEELLELCVKQSRTTDDEANPKRMQNHIQETYTDIFRILHIVTGIFVKPDGRQKKVVKVAAHLIWKPFESRFSDIMDRMKYHRAFVYQQLIIWHANETSKEIARTAADRDVNALERQDAAQERKLAEKARELERQERHMNERNRLEVMSRLDEFQKELKAIESQMLSDVRDKIHGWMSPPNYADRYEKALQLRAEGTTRWLFEEKSYCEWRVESTERRTLGRRFGSRVLWVQGHPGAGKTVLAASVIDELGLCEVSQVDRTTPKPPVYHYFYQHEAPESCRSSDSFRSLLSQILWSRRGDEHLLDQLTFLVDNRGQGQTTATDAELVDALHLCLEEDTTIVLDGIDECNDTDKLVDSLLLLSHELPTLKILLLSRVNVPALNLAVLPDKRFSMPKTKIAPDIHRFFMNKLKDMAEDGILPQSILTNRNELAEKLCNGADGMFLWARLMIRCLSSPYITKDQRLKMIHQVNVPEGLESMYERIVTVIRTAGPIAIGLASKALTWLAFSIVPITSRQLQQAIATQESRPSADSPGDVIEFQTCIIMACAGLVELTTMECNQECPQGEPALRFYHLSLHEMIQGFSGTTQSHTSFFDTLPLDFNTPSRQFETDFPRARGLEVYPSQRDGSTSPIFQQLVTIPTTAHLIMAACCLKQLLYHTPARPLSGHLKGRVSEAQLNDKYCFTSYASVHWISHLERSPRLSENFRLPAQSVLMDVVKILCVFLGQPRVLSVWLEAFYTSRYQRSAVRCTHPPLHIVCNWVDTFITVSSSRQVWIPQPIQDVQATVRALSLDVQHITKVWDTQLEKTPELVWDEMTYFAKSKFFFSPMSVKISIQEPEAPKCQGLTEKPVAKMSKTSMDGNIKSILSIWAPVDIRNRHTFTKLRVDNRNRYSNIQDLCTGWIATYHVWKLKTPDEPFAKVQIHLDAEDVLGPLRKYLDYPITDGLDFPLAISDDAMTIGVLKTLYTIQPSKGQSGSNILSRRLGEKADAEPDFLWTAPDGTAKATEDFYKLYFSCNGKFLLLHETIQEFTQLIVYECLRDGREGFVIAEVNRLDISSHAKNIAHFCFHPSRALLVFSTSITIDAYRKERTLVAWRFKNGRDNIERLPLANSWSPKSISISSCGGFLVIQRDFPANAQPEVIKCPDALPEDDAVFSSASDIDSANVLEACIEPDGTSGALTQGMAGLSLQPFHNTAALNRLTEVVTSRTGTEVSLAQKTDNGVETNRIVTLPQIVQFDGIVHTAIEPQAGEDMFKVSVDMDRRSHYSLLDDNDGAYAAVIERHRAYTAANAGRARINTLDVGDGSHTLDQGAYVGSEWKTVQKSGGQLLLRGSQPSHDQISISSTETIEAEGALMNMDDTPTQSQGRPRFDEILAAKHPVQSPGQQSAPTTALRNGKGATTSAKPDSQPTKAPSLLYSIARVSIDAFTWLMPK</sequence>
<dbReference type="STRING" id="1283841.A0A084Q8D8"/>
<dbReference type="Proteomes" id="UP000028524">
    <property type="component" value="Unassembled WGS sequence"/>
</dbReference>
<evidence type="ECO:0000313" key="6">
    <source>
        <dbReference type="Proteomes" id="UP000028524"/>
    </source>
</evidence>
<dbReference type="PANTHER" id="PTHR10039">
    <property type="entry name" value="AMELOGENIN"/>
    <property type="match status" value="1"/>
</dbReference>
<evidence type="ECO:0000256" key="3">
    <source>
        <dbReference type="SAM" id="MobiDB-lite"/>
    </source>
</evidence>
<evidence type="ECO:0000259" key="4">
    <source>
        <dbReference type="Pfam" id="PF24883"/>
    </source>
</evidence>
<dbReference type="Pfam" id="PF24883">
    <property type="entry name" value="NPHP3_N"/>
    <property type="match status" value="1"/>
</dbReference>
<dbReference type="HOGENOM" id="CLU_004758_1_0_1"/>
<keyword evidence="2" id="KW-0175">Coiled coil</keyword>
<feature type="coiled-coil region" evidence="2">
    <location>
        <begin position="138"/>
        <end position="191"/>
    </location>
</feature>
<dbReference type="InterPro" id="IPR027417">
    <property type="entry name" value="P-loop_NTPase"/>
</dbReference>
<feature type="compositionally biased region" description="Polar residues" evidence="3">
    <location>
        <begin position="1407"/>
        <end position="1436"/>
    </location>
</feature>
<evidence type="ECO:0000256" key="2">
    <source>
        <dbReference type="SAM" id="Coils"/>
    </source>
</evidence>
<accession>A0A084Q8D8</accession>
<dbReference type="InParanoid" id="A0A084Q8D8"/>
<dbReference type="SUPFAM" id="SSF52540">
    <property type="entry name" value="P-loop containing nucleoside triphosphate hydrolases"/>
    <property type="match status" value="1"/>
</dbReference>
<organism evidence="5 6">
    <name type="scientific">Stachybotrys chlorohalonatus (strain IBT 40285)</name>
    <dbReference type="NCBI Taxonomy" id="1283841"/>
    <lineage>
        <taxon>Eukaryota</taxon>
        <taxon>Fungi</taxon>
        <taxon>Dikarya</taxon>
        <taxon>Ascomycota</taxon>
        <taxon>Pezizomycotina</taxon>
        <taxon>Sordariomycetes</taxon>
        <taxon>Hypocreomycetidae</taxon>
        <taxon>Hypocreales</taxon>
        <taxon>Stachybotryaceae</taxon>
        <taxon>Stachybotrys</taxon>
    </lineage>
</organism>
<protein>
    <recommendedName>
        <fullName evidence="4">Nephrocystin 3-like N-terminal domain-containing protein</fullName>
    </recommendedName>
</protein>
<reference evidence="5 6" key="1">
    <citation type="journal article" date="2014" name="BMC Genomics">
        <title>Comparative genome sequencing reveals chemotype-specific gene clusters in the toxigenic black mold Stachybotrys.</title>
        <authorList>
            <person name="Semeiks J."/>
            <person name="Borek D."/>
            <person name="Otwinowski Z."/>
            <person name="Grishin N.V."/>
        </authorList>
    </citation>
    <scope>NUCLEOTIDE SEQUENCE [LARGE SCALE GENOMIC DNA]</scope>
    <source>
        <strain evidence="5 6">IBT 40285</strain>
    </source>
</reference>
<dbReference type="Gene3D" id="3.40.50.300">
    <property type="entry name" value="P-loop containing nucleotide triphosphate hydrolases"/>
    <property type="match status" value="1"/>
</dbReference>